<evidence type="ECO:0000256" key="1">
    <source>
        <dbReference type="ARBA" id="ARBA00000085"/>
    </source>
</evidence>
<dbReference type="InterPro" id="IPR000014">
    <property type="entry name" value="PAS"/>
</dbReference>
<evidence type="ECO:0000256" key="3">
    <source>
        <dbReference type="ARBA" id="ARBA00022553"/>
    </source>
</evidence>
<keyword evidence="5" id="KW-0418">Kinase</keyword>
<dbReference type="EMBL" id="CP000527">
    <property type="protein sequence ID" value="ABM27724.1"/>
    <property type="molecule type" value="Genomic_DNA"/>
</dbReference>
<gene>
    <name evidence="5" type="ordered locus">Dvul_0701</name>
</gene>
<keyword evidence="5" id="KW-0808">Transferase</keyword>
<organism evidence="5 6">
    <name type="scientific">Nitratidesulfovibrio vulgaris (strain DP4)</name>
    <name type="common">Desulfovibrio vulgaris</name>
    <dbReference type="NCBI Taxonomy" id="391774"/>
    <lineage>
        <taxon>Bacteria</taxon>
        <taxon>Pseudomonadati</taxon>
        <taxon>Thermodesulfobacteriota</taxon>
        <taxon>Desulfovibrionia</taxon>
        <taxon>Desulfovibrionales</taxon>
        <taxon>Desulfovibrionaceae</taxon>
        <taxon>Nitratidesulfovibrio</taxon>
    </lineage>
</organism>
<dbReference type="PROSITE" id="PS50109">
    <property type="entry name" value="HIS_KIN"/>
    <property type="match status" value="1"/>
</dbReference>
<proteinExistence type="predicted"/>
<dbReference type="CDD" id="cd00082">
    <property type="entry name" value="HisKA"/>
    <property type="match status" value="1"/>
</dbReference>
<dbReference type="SUPFAM" id="SSF55785">
    <property type="entry name" value="PYP-like sensor domain (PAS domain)"/>
    <property type="match status" value="2"/>
</dbReference>
<dbReference type="RefSeq" id="WP_011791784.1">
    <property type="nucleotide sequence ID" value="NC_008751.1"/>
</dbReference>
<dbReference type="Pfam" id="PF02518">
    <property type="entry name" value="HATPase_c"/>
    <property type="match status" value="1"/>
</dbReference>
<dbReference type="NCBIfam" id="TIGR00229">
    <property type="entry name" value="sensory_box"/>
    <property type="match status" value="1"/>
</dbReference>
<keyword evidence="3" id="KW-0597">Phosphoprotein</keyword>
<dbReference type="SMART" id="SM00388">
    <property type="entry name" value="HisKA"/>
    <property type="match status" value="1"/>
</dbReference>
<dbReference type="Pfam" id="PF13426">
    <property type="entry name" value="PAS_9"/>
    <property type="match status" value="1"/>
</dbReference>
<dbReference type="EC" id="2.7.13.3" evidence="2"/>
<dbReference type="CDD" id="cd00130">
    <property type="entry name" value="PAS"/>
    <property type="match status" value="1"/>
</dbReference>
<accession>A0A0H3A5X9</accession>
<dbReference type="InterPro" id="IPR005467">
    <property type="entry name" value="His_kinase_dom"/>
</dbReference>
<dbReference type="InterPro" id="IPR004358">
    <property type="entry name" value="Sig_transdc_His_kin-like_C"/>
</dbReference>
<dbReference type="Gene3D" id="3.30.565.10">
    <property type="entry name" value="Histidine kinase-like ATPase, C-terminal domain"/>
    <property type="match status" value="1"/>
</dbReference>
<dbReference type="Gene3D" id="1.10.287.130">
    <property type="match status" value="1"/>
</dbReference>
<dbReference type="SMART" id="SM00387">
    <property type="entry name" value="HATPase_c"/>
    <property type="match status" value="1"/>
</dbReference>
<dbReference type="PRINTS" id="PR00344">
    <property type="entry name" value="BCTRLSENSOR"/>
</dbReference>
<dbReference type="InterPro" id="IPR036890">
    <property type="entry name" value="HATPase_C_sf"/>
</dbReference>
<evidence type="ECO:0000313" key="6">
    <source>
        <dbReference type="Proteomes" id="UP000009173"/>
    </source>
</evidence>
<evidence type="ECO:0000259" key="4">
    <source>
        <dbReference type="PROSITE" id="PS50109"/>
    </source>
</evidence>
<dbReference type="InterPro" id="IPR035965">
    <property type="entry name" value="PAS-like_dom_sf"/>
</dbReference>
<dbReference type="KEGG" id="dvl:Dvul_0701"/>
<name>A0A0H3A5X9_NITV4</name>
<dbReference type="PANTHER" id="PTHR43065:SF42">
    <property type="entry name" value="TWO-COMPONENT SENSOR PPRA"/>
    <property type="match status" value="1"/>
</dbReference>
<dbReference type="AlphaFoldDB" id="A0A0H3A5X9"/>
<dbReference type="Gene3D" id="3.30.450.20">
    <property type="entry name" value="PAS domain"/>
    <property type="match status" value="2"/>
</dbReference>
<dbReference type="SUPFAM" id="SSF55874">
    <property type="entry name" value="ATPase domain of HSP90 chaperone/DNA topoisomerase II/histidine kinase"/>
    <property type="match status" value="1"/>
</dbReference>
<dbReference type="Proteomes" id="UP000009173">
    <property type="component" value="Chromosome"/>
</dbReference>
<sequence>MQKPSRDDIRKQLIGFGEDSVRKSYYPELRRNLQQVERFRALLESSGDAIFTLDAATGIVMDCNHSAQRLAERDTLEGIALGDILPGIPAPPFSGTQRMELTKEVAGWKMHLDVMLEPQPIDGGRYASCIVRDVTRRVRAERELADTLATYRSLYDSVMDAIIVIDGARIADCNNIAERLFGLHRGKLIGRSIHEMSPPLQPDGRPSPQMALQHIEAAIRGRSHRFDWVHIGAEGVPFRAEVSLSPLKHETHDYCIAVIRDVTEQHRMRELMIQTEKMHSVGGVAAGMAHEINNPLSAIAQAAQNIERRLATDLAGNIKAASVTGMDLEALRNYLEARGVPMLLGHIRDACARAATIVRNMLDFSRRSDSSRTTCDIEAIIRKALALADNDYDLRKHHDFRSIHISFDCPDDLPTITCVPTELEQVIFNLLKNASEAFADIDATDRREDPAIHIAVTTEESYDGLRLAISDNGPGMHEALRRRVFEPFFTTKPPGKGTGLGLSVSYFIITQNHGGEMWVESQPGAGTTFVIRLPSVCAGA</sequence>
<protein>
    <recommendedName>
        <fullName evidence="2">histidine kinase</fullName>
        <ecNumber evidence="2">2.7.13.3</ecNumber>
    </recommendedName>
</protein>
<evidence type="ECO:0000256" key="2">
    <source>
        <dbReference type="ARBA" id="ARBA00012438"/>
    </source>
</evidence>
<dbReference type="SUPFAM" id="SSF47384">
    <property type="entry name" value="Homodimeric domain of signal transducing histidine kinase"/>
    <property type="match status" value="1"/>
</dbReference>
<comment type="catalytic activity">
    <reaction evidence="1">
        <text>ATP + protein L-histidine = ADP + protein N-phospho-L-histidine.</text>
        <dbReference type="EC" id="2.7.13.3"/>
    </reaction>
</comment>
<dbReference type="SMART" id="SM00091">
    <property type="entry name" value="PAS"/>
    <property type="match status" value="2"/>
</dbReference>
<evidence type="ECO:0000313" key="5">
    <source>
        <dbReference type="EMBL" id="ABM27724.1"/>
    </source>
</evidence>
<dbReference type="Pfam" id="PF13188">
    <property type="entry name" value="PAS_8"/>
    <property type="match status" value="1"/>
</dbReference>
<reference evidence="6" key="1">
    <citation type="journal article" date="2009" name="Environ. Microbiol.">
        <title>Contribution of mobile genetic elements to Desulfovibrio vulgaris genome plasticity.</title>
        <authorList>
            <person name="Walker C.B."/>
            <person name="Stolyar S."/>
            <person name="Chivian D."/>
            <person name="Pinel N."/>
            <person name="Gabster J.A."/>
            <person name="Dehal P.S."/>
            <person name="He Z."/>
            <person name="Yang Z.K."/>
            <person name="Yen H.C."/>
            <person name="Zhou J."/>
            <person name="Wall J.D."/>
            <person name="Hazen T.C."/>
            <person name="Arkin A.P."/>
            <person name="Stahl D.A."/>
        </authorList>
    </citation>
    <scope>NUCLEOTIDE SEQUENCE [LARGE SCALE GENOMIC DNA]</scope>
    <source>
        <strain evidence="6">DP4</strain>
    </source>
</reference>
<feature type="domain" description="Histidine kinase" evidence="4">
    <location>
        <begin position="287"/>
        <end position="537"/>
    </location>
</feature>
<dbReference type="InterPro" id="IPR003594">
    <property type="entry name" value="HATPase_dom"/>
</dbReference>
<dbReference type="HOGENOM" id="CLU_000445_114_39_7"/>
<dbReference type="InterPro" id="IPR036097">
    <property type="entry name" value="HisK_dim/P_sf"/>
</dbReference>
<dbReference type="InterPro" id="IPR003661">
    <property type="entry name" value="HisK_dim/P_dom"/>
</dbReference>
<dbReference type="GO" id="GO:0000155">
    <property type="term" value="F:phosphorelay sensor kinase activity"/>
    <property type="evidence" value="ECO:0007669"/>
    <property type="project" value="InterPro"/>
</dbReference>
<dbReference type="PANTHER" id="PTHR43065">
    <property type="entry name" value="SENSOR HISTIDINE KINASE"/>
    <property type="match status" value="1"/>
</dbReference>